<sequence length="85" mass="9792">MIMMVFAGIAEFERDLIRERTSAGRLAAKQRGVRIGRPKKMNEEQKLLAKRLLEENKSVTEIAKTFNVHKATIYRLSESIICNEI</sequence>
<organism evidence="3 4">
    <name type="scientific">Legionella jordanis</name>
    <dbReference type="NCBI Taxonomy" id="456"/>
    <lineage>
        <taxon>Bacteria</taxon>
        <taxon>Pseudomonadati</taxon>
        <taxon>Pseudomonadota</taxon>
        <taxon>Gammaproteobacteria</taxon>
        <taxon>Legionellales</taxon>
        <taxon>Legionellaceae</taxon>
        <taxon>Legionella</taxon>
    </lineage>
</organism>
<dbReference type="Pfam" id="PF02796">
    <property type="entry name" value="HTH_7"/>
    <property type="match status" value="1"/>
</dbReference>
<evidence type="ECO:0000313" key="4">
    <source>
        <dbReference type="Proteomes" id="UP000055035"/>
    </source>
</evidence>
<dbReference type="SUPFAM" id="SSF53041">
    <property type="entry name" value="Resolvase-like"/>
    <property type="match status" value="1"/>
</dbReference>
<dbReference type="EMBL" id="LNYJ01000011">
    <property type="protein sequence ID" value="KTD16842.1"/>
    <property type="molecule type" value="Genomic_DNA"/>
</dbReference>
<dbReference type="InterPro" id="IPR036162">
    <property type="entry name" value="Resolvase-like_N_sf"/>
</dbReference>
<keyword evidence="4" id="KW-1185">Reference proteome</keyword>
<dbReference type="Pfam" id="PF00239">
    <property type="entry name" value="Resolvase"/>
    <property type="match status" value="1"/>
</dbReference>
<comment type="caution">
    <text evidence="3">The sequence shown here is derived from an EMBL/GenBank/DDBJ whole genome shotgun (WGS) entry which is preliminary data.</text>
</comment>
<evidence type="ECO:0000256" key="1">
    <source>
        <dbReference type="ARBA" id="ARBA00009913"/>
    </source>
</evidence>
<dbReference type="SUPFAM" id="SSF46689">
    <property type="entry name" value="Homeodomain-like"/>
    <property type="match status" value="1"/>
</dbReference>
<dbReference type="STRING" id="456.Ljor_1148"/>
<proteinExistence type="inferred from homology"/>
<evidence type="ECO:0000313" key="3">
    <source>
        <dbReference type="EMBL" id="KTD16842.1"/>
    </source>
</evidence>
<reference evidence="3 4" key="1">
    <citation type="submission" date="2015-11" db="EMBL/GenBank/DDBJ databases">
        <title>Genomic analysis of 38 Legionella species identifies large and diverse effector repertoires.</title>
        <authorList>
            <person name="Burstein D."/>
            <person name="Amaro F."/>
            <person name="Zusman T."/>
            <person name="Lifshitz Z."/>
            <person name="Cohen O."/>
            <person name="Gilbert J.A."/>
            <person name="Pupko T."/>
            <person name="Shuman H.A."/>
            <person name="Segal G."/>
        </authorList>
    </citation>
    <scope>NUCLEOTIDE SEQUENCE [LARGE SCALE GENOMIC DNA]</scope>
    <source>
        <strain evidence="3 4">BL-540</strain>
    </source>
</reference>
<dbReference type="PROSITE" id="PS51736">
    <property type="entry name" value="RECOMBINASES_3"/>
    <property type="match status" value="1"/>
</dbReference>
<dbReference type="GO" id="GO:0000150">
    <property type="term" value="F:DNA strand exchange activity"/>
    <property type="evidence" value="ECO:0007669"/>
    <property type="project" value="InterPro"/>
</dbReference>
<dbReference type="InterPro" id="IPR006120">
    <property type="entry name" value="Resolvase_HTH_dom"/>
</dbReference>
<dbReference type="InterPro" id="IPR006119">
    <property type="entry name" value="Resolv_N"/>
</dbReference>
<dbReference type="AlphaFoldDB" id="A0A0W0V9R9"/>
<dbReference type="CDD" id="cd00569">
    <property type="entry name" value="HTH_Hin_like"/>
    <property type="match status" value="1"/>
</dbReference>
<dbReference type="GO" id="GO:0003677">
    <property type="term" value="F:DNA binding"/>
    <property type="evidence" value="ECO:0007669"/>
    <property type="project" value="InterPro"/>
</dbReference>
<dbReference type="Proteomes" id="UP000055035">
    <property type="component" value="Unassembled WGS sequence"/>
</dbReference>
<dbReference type="InterPro" id="IPR009057">
    <property type="entry name" value="Homeodomain-like_sf"/>
</dbReference>
<feature type="domain" description="Resolvase/invertase-type recombinase catalytic" evidence="2">
    <location>
        <begin position="1"/>
        <end position="32"/>
    </location>
</feature>
<dbReference type="PATRIC" id="fig|456.5.peg.1225"/>
<evidence type="ECO:0000259" key="2">
    <source>
        <dbReference type="PROSITE" id="PS51736"/>
    </source>
</evidence>
<accession>A0A0W0V9R9</accession>
<dbReference type="Gene3D" id="1.10.10.60">
    <property type="entry name" value="Homeodomain-like"/>
    <property type="match status" value="1"/>
</dbReference>
<gene>
    <name evidence="3" type="ORF">Ljor_1148</name>
</gene>
<dbReference type="Gene3D" id="6.10.250.10">
    <property type="match status" value="1"/>
</dbReference>
<comment type="similarity">
    <text evidence="1">Belongs to the site-specific recombinase resolvase family.</text>
</comment>
<protein>
    <submittedName>
        <fullName evidence="3">Transposase (Resolvase, DNA invertase)</fullName>
    </submittedName>
</protein>
<name>A0A0W0V9R9_9GAMM</name>